<feature type="chain" id="PRO_5004975063" evidence="2">
    <location>
        <begin position="21"/>
        <end position="264"/>
    </location>
</feature>
<feature type="region of interest" description="Disordered" evidence="1">
    <location>
        <begin position="34"/>
        <end position="60"/>
    </location>
</feature>
<evidence type="ECO:0000313" key="3">
    <source>
        <dbReference type="EMBL" id="ETN98988.1"/>
    </source>
</evidence>
<name>X6LBT3_RETFI</name>
<feature type="compositionally biased region" description="Polar residues" evidence="1">
    <location>
        <begin position="34"/>
        <end position="46"/>
    </location>
</feature>
<accession>X6LBT3</accession>
<feature type="non-terminal residue" evidence="3">
    <location>
        <position position="264"/>
    </location>
</feature>
<keyword evidence="2" id="KW-0732">Signal</keyword>
<evidence type="ECO:0000313" key="4">
    <source>
        <dbReference type="Proteomes" id="UP000023152"/>
    </source>
</evidence>
<dbReference type="Gene3D" id="3.90.1070.10">
    <property type="match status" value="1"/>
</dbReference>
<proteinExistence type="predicted"/>
<sequence length="264" mass="30656">MDYNALLWVFFSCFLVSLLAAVIFWSLATTSATQADDTGSDQPQQDGSKKTKKQEENLNVSKGAHREEKYGLRDLEKVQESKPLELPPKLVLVTDLGHTLIGCGRNEPFQRALSNLQNSVLVYAMEEPINRYEMITKDYTQLLKPDVLICKDGLYVYWLNPQLATLVQEQSSTSRQFELEFDQEEMGMKEEEFAWLDRDWEAELRKSWDQRFAESLYFEWNKQYQHTSTPSSKTTSLCLQPFRVTIFTNSMEQAIDAKQFLTTR</sequence>
<dbReference type="AlphaFoldDB" id="X6LBT3"/>
<dbReference type="EMBL" id="ASPP01045225">
    <property type="protein sequence ID" value="ETN98988.1"/>
    <property type="molecule type" value="Genomic_DNA"/>
</dbReference>
<gene>
    <name evidence="3" type="ORF">RFI_38501</name>
</gene>
<feature type="signal peptide" evidence="2">
    <location>
        <begin position="1"/>
        <end position="20"/>
    </location>
</feature>
<dbReference type="Gene3D" id="3.40.50.1000">
    <property type="entry name" value="HAD superfamily/HAD-like"/>
    <property type="match status" value="1"/>
</dbReference>
<organism evidence="3 4">
    <name type="scientific">Reticulomyxa filosa</name>
    <dbReference type="NCBI Taxonomy" id="46433"/>
    <lineage>
        <taxon>Eukaryota</taxon>
        <taxon>Sar</taxon>
        <taxon>Rhizaria</taxon>
        <taxon>Retaria</taxon>
        <taxon>Foraminifera</taxon>
        <taxon>Monothalamids</taxon>
        <taxon>Reticulomyxidae</taxon>
        <taxon>Reticulomyxa</taxon>
    </lineage>
</organism>
<feature type="compositionally biased region" description="Basic and acidic residues" evidence="1">
    <location>
        <begin position="47"/>
        <end position="56"/>
    </location>
</feature>
<evidence type="ECO:0000256" key="1">
    <source>
        <dbReference type="SAM" id="MobiDB-lite"/>
    </source>
</evidence>
<keyword evidence="4" id="KW-1185">Reference proteome</keyword>
<dbReference type="Proteomes" id="UP000023152">
    <property type="component" value="Unassembled WGS sequence"/>
</dbReference>
<evidence type="ECO:0000256" key="2">
    <source>
        <dbReference type="SAM" id="SignalP"/>
    </source>
</evidence>
<dbReference type="OrthoDB" id="531008at2759"/>
<comment type="caution">
    <text evidence="3">The sequence shown here is derived from an EMBL/GenBank/DDBJ whole genome shotgun (WGS) entry which is preliminary data.</text>
</comment>
<protein>
    <submittedName>
        <fullName evidence="3">Uncharacterized protein</fullName>
    </submittedName>
</protein>
<reference evidence="3 4" key="1">
    <citation type="journal article" date="2013" name="Curr. Biol.">
        <title>The Genome of the Foraminiferan Reticulomyxa filosa.</title>
        <authorList>
            <person name="Glockner G."/>
            <person name="Hulsmann N."/>
            <person name="Schleicher M."/>
            <person name="Noegel A.A."/>
            <person name="Eichinger L."/>
            <person name="Gallinger C."/>
            <person name="Pawlowski J."/>
            <person name="Sierra R."/>
            <person name="Euteneuer U."/>
            <person name="Pillet L."/>
            <person name="Moustafa A."/>
            <person name="Platzer M."/>
            <person name="Groth M."/>
            <person name="Szafranski K."/>
            <person name="Schliwa M."/>
        </authorList>
    </citation>
    <scope>NUCLEOTIDE SEQUENCE [LARGE SCALE GENOMIC DNA]</scope>
</reference>
<dbReference type="InterPro" id="IPR023214">
    <property type="entry name" value="HAD_sf"/>
</dbReference>